<feature type="transmembrane region" description="Helical" evidence="7">
    <location>
        <begin position="443"/>
        <end position="466"/>
    </location>
</feature>
<dbReference type="EMBL" id="JH767582">
    <property type="protein sequence ID" value="EON66724.1"/>
    <property type="molecule type" value="Genomic_DNA"/>
</dbReference>
<dbReference type="PROSITE" id="PS50850">
    <property type="entry name" value="MFS"/>
    <property type="match status" value="1"/>
</dbReference>
<evidence type="ECO:0000259" key="8">
    <source>
        <dbReference type="PROSITE" id="PS50850"/>
    </source>
</evidence>
<evidence type="ECO:0000256" key="3">
    <source>
        <dbReference type="ARBA" id="ARBA00022692"/>
    </source>
</evidence>
<dbReference type="GO" id="GO:1990961">
    <property type="term" value="P:xenobiotic detoxification by transmembrane export across the plasma membrane"/>
    <property type="evidence" value="ECO:0007669"/>
    <property type="project" value="UniProtKB-ARBA"/>
</dbReference>
<evidence type="ECO:0000256" key="6">
    <source>
        <dbReference type="SAM" id="MobiDB-lite"/>
    </source>
</evidence>
<feature type="transmembrane region" description="Helical" evidence="7">
    <location>
        <begin position="141"/>
        <end position="162"/>
    </location>
</feature>
<dbReference type="Proteomes" id="UP000016924">
    <property type="component" value="Unassembled WGS sequence"/>
</dbReference>
<evidence type="ECO:0000256" key="4">
    <source>
        <dbReference type="ARBA" id="ARBA00022989"/>
    </source>
</evidence>
<name>R7YY62_CONA1</name>
<dbReference type="GO" id="GO:0042910">
    <property type="term" value="F:xenobiotic transmembrane transporter activity"/>
    <property type="evidence" value="ECO:0007669"/>
    <property type="project" value="InterPro"/>
</dbReference>
<evidence type="ECO:0000256" key="5">
    <source>
        <dbReference type="ARBA" id="ARBA00023136"/>
    </source>
</evidence>
<feature type="transmembrane region" description="Helical" evidence="7">
    <location>
        <begin position="233"/>
        <end position="254"/>
    </location>
</feature>
<sequence>MSVPASFPDPAFESRNLSKEGVRLAYEEGHDADLRSTSGPDVRHENGVLDADLEKGDHPSIATSEAPTVVEDEASEPKDPNIVWWDEPADQDPANPMNWSSRKKWGNIAVLSAITFVTPLASSMFAPGVPAVMQDFRTDNTMLATFVVSVYILGFALGPLVVAPMSEMYGRLPLYLITNVLFVVFTIACAVSNSMNMLIGFRFLAGCVGSAPMTIGAGTIADIMPATQRAKAMAFWAMGPLLGPVVGPVAGGFLVDAKGWRWVFWLIAIIAGATTAASFLLLRETYAPVILDRKAARLRKETGNPDLKSKLHSGLPHKELFLRSIVRPSKMLIFSPIVSLLSVYMSIAYGILYLLFTTFTFVFEQQYGFSSSNVGLTYIASGIGMILGLVVVGSISDRIIKQHTAKGEQHKPELRIPIFLTVPAGLSLALGLFLYGWTAEKQVQWAVPLLGTLFVGLGLMAIFMCIQTYLVDAFTVHAASAMAANTVLRSLFGALLPLCGLDMYEVLGLGWGNSLLGFVALAMVPIPALFRIYGERIRTSPRFRVKF</sequence>
<evidence type="ECO:0000256" key="2">
    <source>
        <dbReference type="ARBA" id="ARBA00008335"/>
    </source>
</evidence>
<reference evidence="10" key="1">
    <citation type="submission" date="2012-06" db="EMBL/GenBank/DDBJ databases">
        <title>The genome sequence of Coniosporium apollinis CBS 100218.</title>
        <authorList>
            <consortium name="The Broad Institute Genome Sequencing Platform"/>
            <person name="Cuomo C."/>
            <person name="Gorbushina A."/>
            <person name="Noack S."/>
            <person name="Walker B."/>
            <person name="Young S.K."/>
            <person name="Zeng Q."/>
            <person name="Gargeya S."/>
            <person name="Fitzgerald M."/>
            <person name="Haas B."/>
            <person name="Abouelleil A."/>
            <person name="Alvarado L."/>
            <person name="Arachchi H.M."/>
            <person name="Berlin A.M."/>
            <person name="Chapman S.B."/>
            <person name="Goldberg J."/>
            <person name="Griggs A."/>
            <person name="Gujja S."/>
            <person name="Hansen M."/>
            <person name="Howarth C."/>
            <person name="Imamovic A."/>
            <person name="Larimer J."/>
            <person name="McCowan C."/>
            <person name="Montmayeur A."/>
            <person name="Murphy C."/>
            <person name="Neiman D."/>
            <person name="Pearson M."/>
            <person name="Priest M."/>
            <person name="Roberts A."/>
            <person name="Saif S."/>
            <person name="Shea T."/>
            <person name="Sisk P."/>
            <person name="Sykes S."/>
            <person name="Wortman J."/>
            <person name="Nusbaum C."/>
            <person name="Birren B."/>
        </authorList>
    </citation>
    <scope>NUCLEOTIDE SEQUENCE [LARGE SCALE GENOMIC DNA]</scope>
    <source>
        <strain evidence="10">CBS 100218</strain>
    </source>
</reference>
<protein>
    <recommendedName>
        <fullName evidence="8">Major facilitator superfamily (MFS) profile domain-containing protein</fullName>
    </recommendedName>
</protein>
<keyword evidence="3 7" id="KW-0812">Transmembrane</keyword>
<dbReference type="RefSeq" id="XP_007782041.1">
    <property type="nucleotide sequence ID" value="XM_007783851.1"/>
</dbReference>
<evidence type="ECO:0000313" key="9">
    <source>
        <dbReference type="EMBL" id="EON66724.1"/>
    </source>
</evidence>
<dbReference type="InterPro" id="IPR036259">
    <property type="entry name" value="MFS_trans_sf"/>
</dbReference>
<keyword evidence="4 7" id="KW-1133">Transmembrane helix</keyword>
<feature type="transmembrane region" description="Helical" evidence="7">
    <location>
        <begin position="332"/>
        <end position="356"/>
    </location>
</feature>
<dbReference type="InterPro" id="IPR020846">
    <property type="entry name" value="MFS_dom"/>
</dbReference>
<comment type="similarity">
    <text evidence="2">Belongs to the major facilitator superfamily.</text>
</comment>
<dbReference type="GO" id="GO:0005886">
    <property type="term" value="C:plasma membrane"/>
    <property type="evidence" value="ECO:0007669"/>
    <property type="project" value="UniProtKB-ARBA"/>
</dbReference>
<feature type="transmembrane region" description="Helical" evidence="7">
    <location>
        <begin position="174"/>
        <end position="193"/>
    </location>
</feature>
<proteinExistence type="inferred from homology"/>
<dbReference type="OMA" id="AMCACPL"/>
<evidence type="ECO:0000256" key="7">
    <source>
        <dbReference type="SAM" id="Phobius"/>
    </source>
</evidence>
<dbReference type="GeneID" id="19903281"/>
<feature type="transmembrane region" description="Helical" evidence="7">
    <location>
        <begin position="416"/>
        <end position="437"/>
    </location>
</feature>
<feature type="transmembrane region" description="Helical" evidence="7">
    <location>
        <begin position="260"/>
        <end position="282"/>
    </location>
</feature>
<dbReference type="Pfam" id="PF07690">
    <property type="entry name" value="MFS_1"/>
    <property type="match status" value="1"/>
</dbReference>
<dbReference type="InterPro" id="IPR001958">
    <property type="entry name" value="Tet-R_TetA/multi-R_MdtG-like"/>
</dbReference>
<dbReference type="AlphaFoldDB" id="R7YY62"/>
<dbReference type="CDD" id="cd17323">
    <property type="entry name" value="MFS_Tpo1_MDR_like"/>
    <property type="match status" value="1"/>
</dbReference>
<dbReference type="Gene3D" id="1.20.1250.20">
    <property type="entry name" value="MFS general substrate transporter like domains"/>
    <property type="match status" value="1"/>
</dbReference>
<gene>
    <name evidence="9" type="ORF">W97_05970</name>
</gene>
<keyword evidence="5 7" id="KW-0472">Membrane</keyword>
<feature type="transmembrane region" description="Helical" evidence="7">
    <location>
        <begin position="376"/>
        <end position="395"/>
    </location>
</feature>
<dbReference type="SUPFAM" id="SSF103473">
    <property type="entry name" value="MFS general substrate transporter"/>
    <property type="match status" value="1"/>
</dbReference>
<feature type="transmembrane region" description="Helical" evidence="7">
    <location>
        <begin position="199"/>
        <end position="221"/>
    </location>
</feature>
<feature type="compositionally biased region" description="Basic and acidic residues" evidence="6">
    <location>
        <begin position="41"/>
        <end position="58"/>
    </location>
</feature>
<keyword evidence="10" id="KW-1185">Reference proteome</keyword>
<dbReference type="eggNOG" id="KOG0255">
    <property type="taxonomic scope" value="Eukaryota"/>
</dbReference>
<dbReference type="InterPro" id="IPR011701">
    <property type="entry name" value="MFS"/>
</dbReference>
<feature type="transmembrane region" description="Helical" evidence="7">
    <location>
        <begin position="515"/>
        <end position="534"/>
    </location>
</feature>
<organism evidence="9 10">
    <name type="scientific">Coniosporium apollinis (strain CBS 100218)</name>
    <name type="common">Rock-inhabiting black yeast</name>
    <dbReference type="NCBI Taxonomy" id="1168221"/>
    <lineage>
        <taxon>Eukaryota</taxon>
        <taxon>Fungi</taxon>
        <taxon>Dikarya</taxon>
        <taxon>Ascomycota</taxon>
        <taxon>Pezizomycotina</taxon>
        <taxon>Dothideomycetes</taxon>
        <taxon>Dothideomycetes incertae sedis</taxon>
        <taxon>Coniosporium</taxon>
    </lineage>
</organism>
<evidence type="ECO:0000256" key="1">
    <source>
        <dbReference type="ARBA" id="ARBA00004141"/>
    </source>
</evidence>
<dbReference type="NCBIfam" id="TIGR00880">
    <property type="entry name" value="2_A_01_02"/>
    <property type="match status" value="1"/>
</dbReference>
<feature type="region of interest" description="Disordered" evidence="6">
    <location>
        <begin position="28"/>
        <end position="84"/>
    </location>
</feature>
<accession>R7YY62</accession>
<dbReference type="PANTHER" id="PTHR23502">
    <property type="entry name" value="MAJOR FACILITATOR SUPERFAMILY"/>
    <property type="match status" value="1"/>
</dbReference>
<feature type="transmembrane region" description="Helical" evidence="7">
    <location>
        <begin position="105"/>
        <end position="129"/>
    </location>
</feature>
<dbReference type="OrthoDB" id="5296287at2759"/>
<evidence type="ECO:0000313" key="10">
    <source>
        <dbReference type="Proteomes" id="UP000016924"/>
    </source>
</evidence>
<comment type="subcellular location">
    <subcellularLocation>
        <location evidence="1">Membrane</location>
        <topology evidence="1">Multi-pass membrane protein</topology>
    </subcellularLocation>
</comment>
<feature type="domain" description="Major facilitator superfamily (MFS) profile" evidence="8">
    <location>
        <begin position="107"/>
        <end position="537"/>
    </location>
</feature>
<dbReference type="PANTHER" id="PTHR23502:SF68">
    <property type="entry name" value="MULTIDRUG TRANSPORTER, PUTATIVE (AFU_ORTHOLOGUE AFUA_3G01120)-RELATED"/>
    <property type="match status" value="1"/>
</dbReference>
<dbReference type="STRING" id="1168221.R7YY62"/>
<dbReference type="FunFam" id="1.20.1250.20:FF:000011">
    <property type="entry name" value="MFS multidrug transporter, putative"/>
    <property type="match status" value="1"/>
</dbReference>
<dbReference type="HOGENOM" id="CLU_008455_1_2_1"/>
<feature type="transmembrane region" description="Helical" evidence="7">
    <location>
        <begin position="473"/>
        <end position="495"/>
    </location>
</feature>